<dbReference type="InterPro" id="IPR057678">
    <property type="entry name" value="DUF7918"/>
</dbReference>
<evidence type="ECO:0000256" key="1">
    <source>
        <dbReference type="SAM" id="MobiDB-lite"/>
    </source>
</evidence>
<feature type="domain" description="DUF7918" evidence="2">
    <location>
        <begin position="10"/>
        <end position="226"/>
    </location>
</feature>
<dbReference type="AlphaFoldDB" id="A0AAN6M7W9"/>
<dbReference type="Proteomes" id="UP001280581">
    <property type="component" value="Unassembled WGS sequence"/>
</dbReference>
<organism evidence="3 4">
    <name type="scientific">Pseudopithomyces chartarum</name>
    <dbReference type="NCBI Taxonomy" id="1892770"/>
    <lineage>
        <taxon>Eukaryota</taxon>
        <taxon>Fungi</taxon>
        <taxon>Dikarya</taxon>
        <taxon>Ascomycota</taxon>
        <taxon>Pezizomycotina</taxon>
        <taxon>Dothideomycetes</taxon>
        <taxon>Pleosporomycetidae</taxon>
        <taxon>Pleosporales</taxon>
        <taxon>Massarineae</taxon>
        <taxon>Didymosphaeriaceae</taxon>
        <taxon>Pseudopithomyces</taxon>
    </lineage>
</organism>
<accession>A0AAN6M7W9</accession>
<dbReference type="Pfam" id="PF25534">
    <property type="entry name" value="DUF7918"/>
    <property type="match status" value="1"/>
</dbReference>
<evidence type="ECO:0000313" key="4">
    <source>
        <dbReference type="Proteomes" id="UP001280581"/>
    </source>
</evidence>
<reference evidence="3 4" key="1">
    <citation type="submission" date="2021-02" db="EMBL/GenBank/DDBJ databases">
        <title>Genome assembly of Pseudopithomyces chartarum.</title>
        <authorList>
            <person name="Jauregui R."/>
            <person name="Singh J."/>
            <person name="Voisey C."/>
        </authorList>
    </citation>
    <scope>NUCLEOTIDE SEQUENCE [LARGE SCALE GENOMIC DNA]</scope>
    <source>
        <strain evidence="3 4">AGR01</strain>
    </source>
</reference>
<comment type="caution">
    <text evidence="3">The sequence shown here is derived from an EMBL/GenBank/DDBJ whole genome shotgun (WGS) entry which is preliminary data.</text>
</comment>
<sequence length="357" mass="39641">MAIHPRLTSLRAEVIVNGSALREYNDDNDNDVNTTRISRYVEAVSNANFEVCVTIKKEGLSKRYGVRSTVFVDGNRAHAMALHRSKMGCQVKQTFKGVNSIVHGHIMEAAFRFYNLAIIEGEGSSLDEGVTVPLGEIEVQFHYIKNITDSGHLVDTIPASTPSGTITTKDASLEALSHFIGGDQPKPVRYDKMLAYDLVHEKPFAKFIFKYRSRESLKHLHIIPRTPEPVPMPLEPKQTRPTAPNPPQNEGSPVLSIEEIKVLLNHYTGKKGTWDGFDRAALEALLNHHKASRSTAANLNKEIKKECNATSSRGLKRSHEETRAMSQGAATDGLETGARPVKRRCLPRKGDDIIEID</sequence>
<dbReference type="PANTHER" id="PTHR36223">
    <property type="entry name" value="BETA-LACTAMASE-TYPE TRANSPEPTIDASE FOLD DOMAIN CONTAINING PROTEIN"/>
    <property type="match status" value="1"/>
</dbReference>
<evidence type="ECO:0000313" key="3">
    <source>
        <dbReference type="EMBL" id="KAK3216047.1"/>
    </source>
</evidence>
<feature type="region of interest" description="Disordered" evidence="1">
    <location>
        <begin position="226"/>
        <end position="254"/>
    </location>
</feature>
<keyword evidence="4" id="KW-1185">Reference proteome</keyword>
<name>A0AAN6M7W9_9PLEO</name>
<dbReference type="PANTHER" id="PTHR36223:SF1">
    <property type="entry name" value="TRANSCRIPTION ELONGATION FACTOR EAF N-TERMINAL DOMAIN-CONTAINING PROTEIN"/>
    <property type="match status" value="1"/>
</dbReference>
<feature type="region of interest" description="Disordered" evidence="1">
    <location>
        <begin position="311"/>
        <end position="342"/>
    </location>
</feature>
<dbReference type="EMBL" id="WVTA01000002">
    <property type="protein sequence ID" value="KAK3216047.1"/>
    <property type="molecule type" value="Genomic_DNA"/>
</dbReference>
<evidence type="ECO:0000259" key="2">
    <source>
        <dbReference type="Pfam" id="PF25534"/>
    </source>
</evidence>
<protein>
    <recommendedName>
        <fullName evidence="2">DUF7918 domain-containing protein</fullName>
    </recommendedName>
</protein>
<proteinExistence type="predicted"/>
<gene>
    <name evidence="3" type="ORF">GRF29_8g1971049</name>
</gene>